<evidence type="ECO:0000313" key="11">
    <source>
        <dbReference type="EMBL" id="NHQ85855.1"/>
    </source>
</evidence>
<evidence type="ECO:0000256" key="5">
    <source>
        <dbReference type="ARBA" id="ARBA00022801"/>
    </source>
</evidence>
<evidence type="ECO:0000313" key="12">
    <source>
        <dbReference type="Proteomes" id="UP000712570"/>
    </source>
</evidence>
<evidence type="ECO:0000256" key="2">
    <source>
        <dbReference type="ARBA" id="ARBA00007353"/>
    </source>
</evidence>
<gene>
    <name evidence="11" type="primary">pgeF</name>
    <name evidence="11" type="ORF">HA050_06960</name>
</gene>
<dbReference type="NCBIfam" id="TIGR00726">
    <property type="entry name" value="peptidoglycan editing factor PgeF"/>
    <property type="match status" value="1"/>
</dbReference>
<protein>
    <recommendedName>
        <fullName evidence="10">Purine nucleoside phosphorylase</fullName>
    </recommendedName>
</protein>
<name>A0ABX0KNJ6_9NEIS</name>
<keyword evidence="6" id="KW-0862">Zinc</keyword>
<comment type="caution">
    <text evidence="11">The sequence shown here is derived from an EMBL/GenBank/DDBJ whole genome shotgun (WGS) entry which is preliminary data.</text>
</comment>
<evidence type="ECO:0000256" key="3">
    <source>
        <dbReference type="ARBA" id="ARBA00022679"/>
    </source>
</evidence>
<keyword evidence="3" id="KW-0808">Transferase</keyword>
<dbReference type="Gene3D" id="3.60.140.10">
    <property type="entry name" value="CNF1/YfiH-like putative cysteine hydrolases"/>
    <property type="match status" value="1"/>
</dbReference>
<evidence type="ECO:0000256" key="7">
    <source>
        <dbReference type="ARBA" id="ARBA00047989"/>
    </source>
</evidence>
<organism evidence="11 12">
    <name type="scientific">Iodobacter violaceini</name>
    <dbReference type="NCBI Taxonomy" id="3044271"/>
    <lineage>
        <taxon>Bacteria</taxon>
        <taxon>Pseudomonadati</taxon>
        <taxon>Pseudomonadota</taxon>
        <taxon>Betaproteobacteria</taxon>
        <taxon>Neisseriales</taxon>
        <taxon>Chitinibacteraceae</taxon>
        <taxon>Iodobacter</taxon>
    </lineage>
</organism>
<dbReference type="RefSeq" id="WP_166823867.1">
    <property type="nucleotide sequence ID" value="NZ_JAAOLX010000003.1"/>
</dbReference>
<evidence type="ECO:0000256" key="10">
    <source>
        <dbReference type="RuleBase" id="RU361274"/>
    </source>
</evidence>
<dbReference type="Proteomes" id="UP000712570">
    <property type="component" value="Unassembled WGS sequence"/>
</dbReference>
<evidence type="ECO:0000256" key="9">
    <source>
        <dbReference type="ARBA" id="ARBA00049893"/>
    </source>
</evidence>
<reference evidence="11 12" key="1">
    <citation type="submission" date="2020-03" db="EMBL/GenBank/DDBJ databases">
        <title>Draft genome sequence of environmentally isolated violet-colored cultures.</title>
        <authorList>
            <person name="Wilson H.S."/>
        </authorList>
    </citation>
    <scope>NUCLEOTIDE SEQUENCE [LARGE SCALE GENOMIC DNA]</scope>
    <source>
        <strain evidence="11 12">HSC-16F04</strain>
    </source>
</reference>
<dbReference type="SUPFAM" id="SSF64438">
    <property type="entry name" value="CNF1/YfiH-like putative cysteine hydrolases"/>
    <property type="match status" value="1"/>
</dbReference>
<dbReference type="InterPro" id="IPR038371">
    <property type="entry name" value="Cu_polyphenol_OxRdtase_sf"/>
</dbReference>
<dbReference type="InterPro" id="IPR011324">
    <property type="entry name" value="Cytotoxic_necrot_fac-like_cat"/>
</dbReference>
<comment type="catalytic activity">
    <reaction evidence="7">
        <text>adenosine + H2O + H(+) = inosine + NH4(+)</text>
        <dbReference type="Rhea" id="RHEA:24408"/>
        <dbReference type="ChEBI" id="CHEBI:15377"/>
        <dbReference type="ChEBI" id="CHEBI:15378"/>
        <dbReference type="ChEBI" id="CHEBI:16335"/>
        <dbReference type="ChEBI" id="CHEBI:17596"/>
        <dbReference type="ChEBI" id="CHEBI:28938"/>
        <dbReference type="EC" id="3.5.4.4"/>
    </reaction>
    <physiologicalReaction direction="left-to-right" evidence="7">
        <dbReference type="Rhea" id="RHEA:24409"/>
    </physiologicalReaction>
</comment>
<proteinExistence type="inferred from homology"/>
<dbReference type="PANTHER" id="PTHR30616">
    <property type="entry name" value="UNCHARACTERIZED PROTEIN YFIH"/>
    <property type="match status" value="1"/>
</dbReference>
<sequence length="252" mass="27255">MSVNKTLPSMWIRPDWPAPATVQAISTSRQGGVSSAPWASLNLGNHVDDSPEAVTRNRAIVRQYLPASPVWLTQVHGVQVANAATAYQNTEADAITAHTANAVCAVMTADCLPVLLCNQAGTVVGAAHAGWRGLCNGVIEATIRQMQTPAETLMAWLGPAIGPDAFEVGDEVRTAFIAHDHRSTDAFKPSQNTGKWLADIYLLARQRLQASGVNAIYGGNFCTVTDSERFFSYRRDQRTGRMASLIWLTDEC</sequence>
<evidence type="ECO:0000256" key="6">
    <source>
        <dbReference type="ARBA" id="ARBA00022833"/>
    </source>
</evidence>
<accession>A0ABX0KNJ6</accession>
<comment type="catalytic activity">
    <reaction evidence="1">
        <text>inosine + phosphate = alpha-D-ribose 1-phosphate + hypoxanthine</text>
        <dbReference type="Rhea" id="RHEA:27646"/>
        <dbReference type="ChEBI" id="CHEBI:17368"/>
        <dbReference type="ChEBI" id="CHEBI:17596"/>
        <dbReference type="ChEBI" id="CHEBI:43474"/>
        <dbReference type="ChEBI" id="CHEBI:57720"/>
        <dbReference type="EC" id="2.4.2.1"/>
    </reaction>
    <physiologicalReaction direction="left-to-right" evidence="1">
        <dbReference type="Rhea" id="RHEA:27647"/>
    </physiologicalReaction>
</comment>
<dbReference type="PANTHER" id="PTHR30616:SF2">
    <property type="entry name" value="PURINE NUCLEOSIDE PHOSPHORYLASE LACC1"/>
    <property type="match status" value="1"/>
</dbReference>
<comment type="catalytic activity">
    <reaction evidence="8">
        <text>adenosine + phosphate = alpha-D-ribose 1-phosphate + adenine</text>
        <dbReference type="Rhea" id="RHEA:27642"/>
        <dbReference type="ChEBI" id="CHEBI:16335"/>
        <dbReference type="ChEBI" id="CHEBI:16708"/>
        <dbReference type="ChEBI" id="CHEBI:43474"/>
        <dbReference type="ChEBI" id="CHEBI:57720"/>
        <dbReference type="EC" id="2.4.2.1"/>
    </reaction>
    <physiologicalReaction direction="left-to-right" evidence="8">
        <dbReference type="Rhea" id="RHEA:27643"/>
    </physiologicalReaction>
</comment>
<comment type="similarity">
    <text evidence="2 10">Belongs to the purine nucleoside phosphorylase YfiH/LACC1 family.</text>
</comment>
<dbReference type="EMBL" id="JAAOLX010000003">
    <property type="protein sequence ID" value="NHQ85855.1"/>
    <property type="molecule type" value="Genomic_DNA"/>
</dbReference>
<keyword evidence="4" id="KW-0479">Metal-binding</keyword>
<dbReference type="Pfam" id="PF02578">
    <property type="entry name" value="Cu-oxidase_4"/>
    <property type="match status" value="1"/>
</dbReference>
<keyword evidence="12" id="KW-1185">Reference proteome</keyword>
<evidence type="ECO:0000256" key="4">
    <source>
        <dbReference type="ARBA" id="ARBA00022723"/>
    </source>
</evidence>
<evidence type="ECO:0000256" key="1">
    <source>
        <dbReference type="ARBA" id="ARBA00000553"/>
    </source>
</evidence>
<keyword evidence="5" id="KW-0378">Hydrolase</keyword>
<dbReference type="CDD" id="cd16833">
    <property type="entry name" value="YfiH"/>
    <property type="match status" value="1"/>
</dbReference>
<evidence type="ECO:0000256" key="8">
    <source>
        <dbReference type="ARBA" id="ARBA00048968"/>
    </source>
</evidence>
<comment type="catalytic activity">
    <reaction evidence="9">
        <text>S-methyl-5'-thioadenosine + phosphate = 5-(methylsulfanyl)-alpha-D-ribose 1-phosphate + adenine</text>
        <dbReference type="Rhea" id="RHEA:11852"/>
        <dbReference type="ChEBI" id="CHEBI:16708"/>
        <dbReference type="ChEBI" id="CHEBI:17509"/>
        <dbReference type="ChEBI" id="CHEBI:43474"/>
        <dbReference type="ChEBI" id="CHEBI:58533"/>
        <dbReference type="EC" id="2.4.2.28"/>
    </reaction>
    <physiologicalReaction direction="left-to-right" evidence="9">
        <dbReference type="Rhea" id="RHEA:11853"/>
    </physiologicalReaction>
</comment>
<dbReference type="InterPro" id="IPR003730">
    <property type="entry name" value="Cu_polyphenol_OxRdtase"/>
</dbReference>